<keyword evidence="4" id="KW-0238">DNA-binding</keyword>
<evidence type="ECO:0000313" key="11">
    <source>
        <dbReference type="Proteomes" id="UP001295444"/>
    </source>
</evidence>
<gene>
    <name evidence="10" type="ORF">PECUL_23A024109</name>
</gene>
<dbReference type="Gene3D" id="1.10.10.60">
    <property type="entry name" value="Homeodomain-like"/>
    <property type="match status" value="1"/>
</dbReference>
<evidence type="ECO:0000256" key="7">
    <source>
        <dbReference type="SAM" id="MobiDB-lite"/>
    </source>
</evidence>
<dbReference type="GO" id="GO:0005654">
    <property type="term" value="C:nucleoplasm"/>
    <property type="evidence" value="ECO:0007669"/>
    <property type="project" value="UniProtKB-ARBA"/>
</dbReference>
<dbReference type="InterPro" id="IPR013867">
    <property type="entry name" value="Telomere_rpt-bd_fac_dimer_dom"/>
</dbReference>
<evidence type="ECO:0000256" key="6">
    <source>
        <dbReference type="ARBA" id="ARBA00023306"/>
    </source>
</evidence>
<protein>
    <submittedName>
        <fullName evidence="10">Telomeric repeat-binding factor 2</fullName>
    </submittedName>
</protein>
<dbReference type="GO" id="GO:0032208">
    <property type="term" value="P:negative regulation of telomere maintenance via recombination"/>
    <property type="evidence" value="ECO:0007669"/>
    <property type="project" value="TreeGrafter"/>
</dbReference>
<feature type="domain" description="HTH myb-type" evidence="9">
    <location>
        <begin position="282"/>
        <end position="339"/>
    </location>
</feature>
<dbReference type="GO" id="GO:0070187">
    <property type="term" value="C:shelterin complex"/>
    <property type="evidence" value="ECO:0007669"/>
    <property type="project" value="TreeGrafter"/>
</dbReference>
<dbReference type="Pfam" id="PF08558">
    <property type="entry name" value="TRF"/>
    <property type="match status" value="1"/>
</dbReference>
<dbReference type="GO" id="GO:1905839">
    <property type="term" value="P:negative regulation of telomeric D-loop disassembly"/>
    <property type="evidence" value="ECO:0007669"/>
    <property type="project" value="TreeGrafter"/>
</dbReference>
<feature type="region of interest" description="Disordered" evidence="7">
    <location>
        <begin position="203"/>
        <end position="233"/>
    </location>
</feature>
<feature type="region of interest" description="Disordered" evidence="7">
    <location>
        <begin position="95"/>
        <end position="128"/>
    </location>
</feature>
<accession>A0AAD1WVG3</accession>
<dbReference type="PROSITE" id="PS50090">
    <property type="entry name" value="MYB_LIKE"/>
    <property type="match status" value="1"/>
</dbReference>
<dbReference type="GO" id="GO:0042803">
    <property type="term" value="F:protein homodimerization activity"/>
    <property type="evidence" value="ECO:0007669"/>
    <property type="project" value="InterPro"/>
</dbReference>
<dbReference type="GO" id="GO:0061820">
    <property type="term" value="P:telomeric D-loop disassembly"/>
    <property type="evidence" value="ECO:0007669"/>
    <property type="project" value="TreeGrafter"/>
</dbReference>
<evidence type="ECO:0000256" key="5">
    <source>
        <dbReference type="ARBA" id="ARBA00023242"/>
    </source>
</evidence>
<keyword evidence="6" id="KW-0131">Cell cycle</keyword>
<dbReference type="GO" id="GO:0070198">
    <property type="term" value="P:protein localization to chromosome, telomeric region"/>
    <property type="evidence" value="ECO:0007669"/>
    <property type="project" value="TreeGrafter"/>
</dbReference>
<keyword evidence="3" id="KW-0779">Telomere</keyword>
<dbReference type="FunFam" id="1.10.10.60:FF:000129">
    <property type="entry name" value="Telomeric repeat-binding factor 2"/>
    <property type="match status" value="1"/>
</dbReference>
<evidence type="ECO:0000256" key="1">
    <source>
        <dbReference type="ARBA" id="ARBA00004574"/>
    </source>
</evidence>
<dbReference type="PROSITE" id="PS51294">
    <property type="entry name" value="HTH_MYB"/>
    <property type="match status" value="1"/>
</dbReference>
<dbReference type="PANTHER" id="PTHR46833">
    <property type="entry name" value="TELOMERIC REPEAT-BINDING FACTOR 2 TERF2"/>
    <property type="match status" value="1"/>
</dbReference>
<dbReference type="PANTHER" id="PTHR46833:SF1">
    <property type="entry name" value="TELOMERIC REPEAT-BINDING FACTOR 2"/>
    <property type="match status" value="1"/>
</dbReference>
<dbReference type="InterPro" id="IPR001005">
    <property type="entry name" value="SANT/Myb"/>
</dbReference>
<evidence type="ECO:0000256" key="4">
    <source>
        <dbReference type="ARBA" id="ARBA00023125"/>
    </source>
</evidence>
<evidence type="ECO:0000256" key="2">
    <source>
        <dbReference type="ARBA" id="ARBA00022454"/>
    </source>
</evidence>
<dbReference type="GO" id="GO:0003720">
    <property type="term" value="F:telomerase activity"/>
    <property type="evidence" value="ECO:0007669"/>
    <property type="project" value="TreeGrafter"/>
</dbReference>
<dbReference type="InterPro" id="IPR017930">
    <property type="entry name" value="Myb_dom"/>
</dbReference>
<evidence type="ECO:0000313" key="10">
    <source>
        <dbReference type="EMBL" id="CAH2323976.1"/>
    </source>
</evidence>
<dbReference type="InterPro" id="IPR030657">
    <property type="entry name" value="TERF2"/>
</dbReference>
<evidence type="ECO:0000259" key="9">
    <source>
        <dbReference type="PROSITE" id="PS51294"/>
    </source>
</evidence>
<organism evidence="10 11">
    <name type="scientific">Pelobates cultripes</name>
    <name type="common">Western spadefoot toad</name>
    <dbReference type="NCBI Taxonomy" id="61616"/>
    <lineage>
        <taxon>Eukaryota</taxon>
        <taxon>Metazoa</taxon>
        <taxon>Chordata</taxon>
        <taxon>Craniata</taxon>
        <taxon>Vertebrata</taxon>
        <taxon>Euteleostomi</taxon>
        <taxon>Amphibia</taxon>
        <taxon>Batrachia</taxon>
        <taxon>Anura</taxon>
        <taxon>Pelobatoidea</taxon>
        <taxon>Pelobatidae</taxon>
        <taxon>Pelobates</taxon>
    </lineage>
</organism>
<dbReference type="GO" id="GO:0032210">
    <property type="term" value="P:regulation of telomere maintenance via telomerase"/>
    <property type="evidence" value="ECO:0007669"/>
    <property type="project" value="TreeGrafter"/>
</dbReference>
<dbReference type="GO" id="GO:0098505">
    <property type="term" value="F:G-rich strand telomeric DNA binding"/>
    <property type="evidence" value="ECO:0007669"/>
    <property type="project" value="TreeGrafter"/>
</dbReference>
<dbReference type="EMBL" id="OW240923">
    <property type="protein sequence ID" value="CAH2323976.1"/>
    <property type="molecule type" value="Genomic_DNA"/>
</dbReference>
<dbReference type="CDD" id="cd11660">
    <property type="entry name" value="SANT_TRF"/>
    <property type="match status" value="1"/>
</dbReference>
<sequence>MVKEAAVIVCIKKSQFDKASRIIRKYISNHLAMKKLKAELLEIIKTKNLSHPLVESFSLVPIKQKIYHLFERFIDDSVPFLLSVALKGRESLSLSKEPQSPVRQSEQVESPPQTDPPKTPQTPQSAIDTGPIFSLSAIRAEFKLLSKDENPDAVFDNLCETDCLWQPGKELLDRCANSEEPGGSESLPHSVTVKQLVMEQDSQCDNEQDIMDSSNTTSKENKSPSKIPQRGKMQARKTVKSKCFLNDSNVVEWQDNWSEEEELFRKKKPVSSKTSKTSNASAHHIKKQKWTEEETDWIRMGVRRYGEGNWKAILEMFPFENRTGVMIKDRWRTMKRQRIHE</sequence>
<dbReference type="Pfam" id="PF00249">
    <property type="entry name" value="Myb_DNA-binding"/>
    <property type="match status" value="1"/>
</dbReference>
<dbReference type="AlphaFoldDB" id="A0AAD1WVG3"/>
<dbReference type="InterPro" id="IPR009057">
    <property type="entry name" value="Homeodomain-like_sf"/>
</dbReference>
<dbReference type="GO" id="GO:0003691">
    <property type="term" value="F:double-stranded telomeric DNA binding"/>
    <property type="evidence" value="ECO:0007669"/>
    <property type="project" value="TreeGrafter"/>
</dbReference>
<comment type="subcellular location">
    <subcellularLocation>
        <location evidence="1">Chromosome</location>
        <location evidence="1">Telomere</location>
    </subcellularLocation>
</comment>
<feature type="compositionally biased region" description="Polar residues" evidence="7">
    <location>
        <begin position="95"/>
        <end position="110"/>
    </location>
</feature>
<dbReference type="InterPro" id="IPR036507">
    <property type="entry name" value="Telomere_rpt-bd_fac_dimer_sf"/>
</dbReference>
<name>A0AAD1WVG3_PELCU</name>
<dbReference type="SMART" id="SM00717">
    <property type="entry name" value="SANT"/>
    <property type="match status" value="1"/>
</dbReference>
<reference evidence="10" key="1">
    <citation type="submission" date="2022-03" db="EMBL/GenBank/DDBJ databases">
        <authorList>
            <person name="Alioto T."/>
            <person name="Alioto T."/>
            <person name="Gomez Garrido J."/>
        </authorList>
    </citation>
    <scope>NUCLEOTIDE SEQUENCE</scope>
</reference>
<dbReference type="Gene3D" id="1.25.40.210">
    <property type="entry name" value="Telomere repeat-binding factor, dimerisation domain"/>
    <property type="match status" value="1"/>
</dbReference>
<dbReference type="SUPFAM" id="SSF63600">
    <property type="entry name" value="Telomeric repeat binding factor (TRF) dimerisation domain"/>
    <property type="match status" value="1"/>
</dbReference>
<evidence type="ECO:0000256" key="3">
    <source>
        <dbReference type="ARBA" id="ARBA00022895"/>
    </source>
</evidence>
<keyword evidence="5" id="KW-0539">Nucleus</keyword>
<evidence type="ECO:0000259" key="8">
    <source>
        <dbReference type="PROSITE" id="PS50090"/>
    </source>
</evidence>
<proteinExistence type="predicted"/>
<dbReference type="GO" id="GO:0031627">
    <property type="term" value="P:telomeric loop formation"/>
    <property type="evidence" value="ECO:0007669"/>
    <property type="project" value="TreeGrafter"/>
</dbReference>
<keyword evidence="2" id="KW-0158">Chromosome</keyword>
<dbReference type="Proteomes" id="UP001295444">
    <property type="component" value="Chromosome 12"/>
</dbReference>
<feature type="domain" description="Myb-like" evidence="8">
    <location>
        <begin position="282"/>
        <end position="335"/>
    </location>
</feature>
<dbReference type="SUPFAM" id="SSF46689">
    <property type="entry name" value="Homeodomain-like"/>
    <property type="match status" value="1"/>
</dbReference>
<dbReference type="GO" id="GO:0031848">
    <property type="term" value="P:protection from non-homologous end joining at telomere"/>
    <property type="evidence" value="ECO:0007669"/>
    <property type="project" value="InterPro"/>
</dbReference>
<keyword evidence="11" id="KW-1185">Reference proteome</keyword>